<organism evidence="8 9">
    <name type="scientific">Eragrostis curvula</name>
    <name type="common">weeping love grass</name>
    <dbReference type="NCBI Taxonomy" id="38414"/>
    <lineage>
        <taxon>Eukaryota</taxon>
        <taxon>Viridiplantae</taxon>
        <taxon>Streptophyta</taxon>
        <taxon>Embryophyta</taxon>
        <taxon>Tracheophyta</taxon>
        <taxon>Spermatophyta</taxon>
        <taxon>Magnoliopsida</taxon>
        <taxon>Liliopsida</taxon>
        <taxon>Poales</taxon>
        <taxon>Poaceae</taxon>
        <taxon>PACMAD clade</taxon>
        <taxon>Chloridoideae</taxon>
        <taxon>Eragrostideae</taxon>
        <taxon>Eragrostidinae</taxon>
        <taxon>Eragrostis</taxon>
    </lineage>
</organism>
<comment type="caution">
    <text evidence="8">The sequence shown here is derived from an EMBL/GenBank/DDBJ whole genome shotgun (WGS) entry which is preliminary data.</text>
</comment>
<dbReference type="GO" id="GO:0000977">
    <property type="term" value="F:RNA polymerase II transcription regulatory region sequence-specific DNA binding"/>
    <property type="evidence" value="ECO:0007669"/>
    <property type="project" value="InterPro"/>
</dbReference>
<keyword evidence="5" id="KW-0539">Nucleus</keyword>
<protein>
    <recommendedName>
        <fullName evidence="7">MADS-box domain-containing protein</fullName>
    </recommendedName>
</protein>
<dbReference type="EMBL" id="RWGY01000009">
    <property type="protein sequence ID" value="TVU35992.1"/>
    <property type="molecule type" value="Genomic_DNA"/>
</dbReference>
<dbReference type="SMART" id="SM00432">
    <property type="entry name" value="MADS"/>
    <property type="match status" value="1"/>
</dbReference>
<dbReference type="PROSITE" id="PS50066">
    <property type="entry name" value="MADS_BOX_2"/>
    <property type="match status" value="1"/>
</dbReference>
<keyword evidence="9" id="KW-1185">Reference proteome</keyword>
<evidence type="ECO:0000256" key="5">
    <source>
        <dbReference type="ARBA" id="ARBA00023242"/>
    </source>
</evidence>
<dbReference type="CDD" id="cd00265">
    <property type="entry name" value="MADS_MEF2_like"/>
    <property type="match status" value="1"/>
</dbReference>
<dbReference type="SUPFAM" id="SSF55455">
    <property type="entry name" value="SRF-like"/>
    <property type="match status" value="1"/>
</dbReference>
<keyword evidence="2" id="KW-0805">Transcription regulation</keyword>
<reference evidence="8 9" key="1">
    <citation type="journal article" date="2019" name="Sci. Rep.">
        <title>A high-quality genome of Eragrostis curvula grass provides insights into Poaceae evolution and supports new strategies to enhance forage quality.</title>
        <authorList>
            <person name="Carballo J."/>
            <person name="Santos B.A.C.M."/>
            <person name="Zappacosta D."/>
            <person name="Garbus I."/>
            <person name="Selva J.P."/>
            <person name="Gallo C.A."/>
            <person name="Diaz A."/>
            <person name="Albertini E."/>
            <person name="Caccamo M."/>
            <person name="Echenique V."/>
        </authorList>
    </citation>
    <scope>NUCLEOTIDE SEQUENCE [LARGE SCALE GENOMIC DNA]</scope>
    <source>
        <strain evidence="9">cv. Victoria</strain>
        <tissue evidence="8">Leaf</tissue>
    </source>
</reference>
<dbReference type="GO" id="GO:0045944">
    <property type="term" value="P:positive regulation of transcription by RNA polymerase II"/>
    <property type="evidence" value="ECO:0007669"/>
    <property type="project" value="InterPro"/>
</dbReference>
<dbReference type="Gramene" id="TVU35992">
    <property type="protein sequence ID" value="TVU35992"/>
    <property type="gene ID" value="EJB05_17900"/>
</dbReference>
<gene>
    <name evidence="8" type="ORF">EJB05_17900</name>
</gene>
<evidence type="ECO:0000256" key="4">
    <source>
        <dbReference type="ARBA" id="ARBA00023163"/>
    </source>
</evidence>
<dbReference type="InterPro" id="IPR033896">
    <property type="entry name" value="MEF2-like_N"/>
</dbReference>
<evidence type="ECO:0000259" key="7">
    <source>
        <dbReference type="PROSITE" id="PS50066"/>
    </source>
</evidence>
<accession>A0A5J9VI36</accession>
<comment type="subcellular location">
    <subcellularLocation>
        <location evidence="1">Nucleus</location>
    </subcellularLocation>
</comment>
<dbReference type="PRINTS" id="PR00404">
    <property type="entry name" value="MADSDOMAIN"/>
</dbReference>
<dbReference type="FunFam" id="3.40.1810.10:FF:000008">
    <property type="entry name" value="MADS-box transcription factor 1"/>
    <property type="match status" value="1"/>
</dbReference>
<dbReference type="GO" id="GO:0005634">
    <property type="term" value="C:nucleus"/>
    <property type="evidence" value="ECO:0007669"/>
    <property type="project" value="UniProtKB-SubCell"/>
</dbReference>
<keyword evidence="4" id="KW-0804">Transcription</keyword>
<dbReference type="OrthoDB" id="1898716at2759"/>
<dbReference type="AlphaFoldDB" id="A0A5J9VI36"/>
<dbReference type="Pfam" id="PF00319">
    <property type="entry name" value="SRF-TF"/>
    <property type="match status" value="1"/>
</dbReference>
<feature type="domain" description="MADS-box" evidence="7">
    <location>
        <begin position="2"/>
        <end position="62"/>
    </location>
</feature>
<dbReference type="InterPro" id="IPR050142">
    <property type="entry name" value="MADS-box/MEF2_TF"/>
</dbReference>
<feature type="region of interest" description="Disordered" evidence="6">
    <location>
        <begin position="189"/>
        <end position="213"/>
    </location>
</feature>
<evidence type="ECO:0000256" key="2">
    <source>
        <dbReference type="ARBA" id="ARBA00023015"/>
    </source>
</evidence>
<evidence type="ECO:0000256" key="1">
    <source>
        <dbReference type="ARBA" id="ARBA00004123"/>
    </source>
</evidence>
<evidence type="ECO:0000313" key="8">
    <source>
        <dbReference type="EMBL" id="TVU35992.1"/>
    </source>
</evidence>
<dbReference type="Proteomes" id="UP000324897">
    <property type="component" value="Unassembled WGS sequence"/>
</dbReference>
<dbReference type="InterPro" id="IPR002100">
    <property type="entry name" value="TF_MADSbox"/>
</dbReference>
<evidence type="ECO:0000256" key="6">
    <source>
        <dbReference type="SAM" id="MobiDB-lite"/>
    </source>
</evidence>
<dbReference type="InterPro" id="IPR036879">
    <property type="entry name" value="TF_MADSbox_sf"/>
</dbReference>
<proteinExistence type="predicted"/>
<dbReference type="PANTHER" id="PTHR48019">
    <property type="entry name" value="SERUM RESPONSE FACTOR HOMOLOG"/>
    <property type="match status" value="1"/>
</dbReference>
<evidence type="ECO:0000313" key="9">
    <source>
        <dbReference type="Proteomes" id="UP000324897"/>
    </source>
</evidence>
<dbReference type="Gene3D" id="3.40.1810.10">
    <property type="entry name" value="Transcription factor, MADS-box"/>
    <property type="match status" value="1"/>
</dbReference>
<keyword evidence="3" id="KW-0238">DNA-binding</keyword>
<evidence type="ECO:0000256" key="3">
    <source>
        <dbReference type="ARBA" id="ARBA00023125"/>
    </source>
</evidence>
<dbReference type="GO" id="GO:0050793">
    <property type="term" value="P:regulation of developmental process"/>
    <property type="evidence" value="ECO:0007669"/>
    <property type="project" value="UniProtKB-ARBA"/>
</dbReference>
<feature type="compositionally biased region" description="Low complexity" evidence="6">
    <location>
        <begin position="198"/>
        <end position="209"/>
    </location>
</feature>
<sequence length="236" mass="26078">MARRGRVELRRIEDKASRQVRFSKRRAGLFKKAFELALLCDAEVALLVFSPAGKLYEYSSTSIEGTYDRYQQFAGAGRNVNDADRNNDILNLLLTCYCRAAESMSWMSLHLPALCSAVFTMHNVLLAMKYPNGCNPVYSLCTRPEKSYNIIVLSTQNNAEETDAGELEKLERLLTNALRDTKTKKMLAKNSSCCPGASTSKQNSNGSSSKRQDGLMAEAGAVVKVSVLLITSRRGA</sequence>
<name>A0A5J9VI36_9POAL</name>
<dbReference type="GO" id="GO:0046983">
    <property type="term" value="F:protein dimerization activity"/>
    <property type="evidence" value="ECO:0007669"/>
    <property type="project" value="InterPro"/>
</dbReference>